<feature type="transmembrane region" description="Helical" evidence="13">
    <location>
        <begin position="419"/>
        <end position="439"/>
    </location>
</feature>
<name>A0ABU6GK87_9BACL</name>
<evidence type="ECO:0000256" key="12">
    <source>
        <dbReference type="ARBA" id="ARBA00031636"/>
    </source>
</evidence>
<evidence type="ECO:0000256" key="11">
    <source>
        <dbReference type="ARBA" id="ARBA00023136"/>
    </source>
</evidence>
<feature type="transmembrane region" description="Helical" evidence="13">
    <location>
        <begin position="394"/>
        <end position="413"/>
    </location>
</feature>
<comment type="subcellular location">
    <subcellularLocation>
        <location evidence="2">Cell membrane</location>
        <topology evidence="2">Multi-pass membrane protein</topology>
    </subcellularLocation>
</comment>
<evidence type="ECO:0000256" key="9">
    <source>
        <dbReference type="ARBA" id="ARBA00022989"/>
    </source>
</evidence>
<feature type="transmembrane region" description="Helical" evidence="13">
    <location>
        <begin position="361"/>
        <end position="382"/>
    </location>
</feature>
<keyword evidence="11 13" id="KW-0472">Membrane</keyword>
<keyword evidence="8 13" id="KW-0812">Transmembrane</keyword>
<comment type="function">
    <text evidence="1">Multidrug efflux pump.</text>
</comment>
<keyword evidence="10" id="KW-0406">Ion transport</keyword>
<dbReference type="InterPro" id="IPR002528">
    <property type="entry name" value="MATE_fam"/>
</dbReference>
<protein>
    <recommendedName>
        <fullName evidence="4">Probable multidrug resistance protein NorM</fullName>
    </recommendedName>
    <alternativeName>
        <fullName evidence="12">Multidrug-efflux transporter</fullName>
    </alternativeName>
</protein>
<feature type="transmembrane region" description="Helical" evidence="13">
    <location>
        <begin position="21"/>
        <end position="47"/>
    </location>
</feature>
<dbReference type="Proteomes" id="UP001344632">
    <property type="component" value="Unassembled WGS sequence"/>
</dbReference>
<feature type="transmembrane region" description="Helical" evidence="13">
    <location>
        <begin position="59"/>
        <end position="78"/>
    </location>
</feature>
<feature type="transmembrane region" description="Helical" evidence="13">
    <location>
        <begin position="257"/>
        <end position="277"/>
    </location>
</feature>
<dbReference type="InterPro" id="IPR048279">
    <property type="entry name" value="MdtK-like"/>
</dbReference>
<comment type="similarity">
    <text evidence="3">Belongs to the multi antimicrobial extrusion (MATE) (TC 2.A.66.1) family.</text>
</comment>
<dbReference type="RefSeq" id="WP_326087912.1">
    <property type="nucleotide sequence ID" value="NZ_JARLKZ010000005.1"/>
</dbReference>
<evidence type="ECO:0000256" key="6">
    <source>
        <dbReference type="ARBA" id="ARBA00022449"/>
    </source>
</evidence>
<sequence>MVVEKSIANPKFFSNKDLSRLFIPLMVEQFLELSVGLISSIMVASVGEAAVSGVSLVEFVMALLISIFAALATGGSVIAGQYLGNRKENEARKVSNQLVWFIGCIGLVVMALTYLMKNVILHGLFGQITEDVYAHASNYLMIVALSIPSLALYNAGAAIFRTMGNSKFPMKIMLYMNILNVVGSVALIYIFDMGTSGIAISTLISRLGAAGIIIFHAFNSKNILFLEKTIRPKFDMGMIKQILAIGVPYGIENGMFYFGRLLVLSIVSTFGTAAIAANSVGGTIVTFQALPGMAIGLGLTVIISRCAGAKDYEQARYYTKKIIRVIYIAQIISSFIILLLLSTIMKAYNLSEEATMLTTKIVWSHAIAMMLIWPLGNSLPVVFRASGDAKFPMIISMFTMFFCRIALAYAFVYCLHMDLLATWIAIYCDWLLKGAIFVWRYINGKWTKFHTVK</sequence>
<dbReference type="Pfam" id="PF01554">
    <property type="entry name" value="MatE"/>
    <property type="match status" value="2"/>
</dbReference>
<feature type="transmembrane region" description="Helical" evidence="13">
    <location>
        <begin position="197"/>
        <end position="218"/>
    </location>
</feature>
<dbReference type="EMBL" id="JARLKZ010000005">
    <property type="protein sequence ID" value="MEC0240155.1"/>
    <property type="molecule type" value="Genomic_DNA"/>
</dbReference>
<reference evidence="14 15" key="1">
    <citation type="submission" date="2023-03" db="EMBL/GenBank/DDBJ databases">
        <title>Bacillus Genome Sequencing.</title>
        <authorList>
            <person name="Dunlap C."/>
        </authorList>
    </citation>
    <scope>NUCLEOTIDE SEQUENCE [LARGE SCALE GENOMIC DNA]</scope>
    <source>
        <strain evidence="14 15">BD-525</strain>
    </source>
</reference>
<evidence type="ECO:0000313" key="15">
    <source>
        <dbReference type="Proteomes" id="UP001344632"/>
    </source>
</evidence>
<dbReference type="PANTHER" id="PTHR43298">
    <property type="entry name" value="MULTIDRUG RESISTANCE PROTEIN NORM-RELATED"/>
    <property type="match status" value="1"/>
</dbReference>
<evidence type="ECO:0000256" key="10">
    <source>
        <dbReference type="ARBA" id="ARBA00023065"/>
    </source>
</evidence>
<comment type="caution">
    <text evidence="14">The sequence shown here is derived from an EMBL/GenBank/DDBJ whole genome shotgun (WGS) entry which is preliminary data.</text>
</comment>
<dbReference type="NCBIfam" id="TIGR00797">
    <property type="entry name" value="matE"/>
    <property type="match status" value="1"/>
</dbReference>
<feature type="transmembrane region" description="Helical" evidence="13">
    <location>
        <begin position="172"/>
        <end position="191"/>
    </location>
</feature>
<evidence type="ECO:0000256" key="8">
    <source>
        <dbReference type="ARBA" id="ARBA00022692"/>
    </source>
</evidence>
<evidence type="ECO:0000256" key="13">
    <source>
        <dbReference type="SAM" id="Phobius"/>
    </source>
</evidence>
<keyword evidence="9 13" id="KW-1133">Transmembrane helix</keyword>
<evidence type="ECO:0000256" key="3">
    <source>
        <dbReference type="ARBA" id="ARBA00010199"/>
    </source>
</evidence>
<feature type="transmembrane region" description="Helical" evidence="13">
    <location>
        <begin position="136"/>
        <end position="160"/>
    </location>
</feature>
<feature type="transmembrane region" description="Helical" evidence="13">
    <location>
        <begin position="283"/>
        <end position="304"/>
    </location>
</feature>
<evidence type="ECO:0000256" key="4">
    <source>
        <dbReference type="ARBA" id="ARBA00020268"/>
    </source>
</evidence>
<evidence type="ECO:0000256" key="1">
    <source>
        <dbReference type="ARBA" id="ARBA00003408"/>
    </source>
</evidence>
<keyword evidence="7" id="KW-1003">Cell membrane</keyword>
<gene>
    <name evidence="14" type="ORF">P4H66_09870</name>
</gene>
<dbReference type="PANTHER" id="PTHR43298:SF2">
    <property type="entry name" value="FMN_FAD EXPORTER YEEO-RELATED"/>
    <property type="match status" value="1"/>
</dbReference>
<evidence type="ECO:0000313" key="14">
    <source>
        <dbReference type="EMBL" id="MEC0240155.1"/>
    </source>
</evidence>
<keyword evidence="5" id="KW-0813">Transport</keyword>
<feature type="transmembrane region" description="Helical" evidence="13">
    <location>
        <begin position="325"/>
        <end position="349"/>
    </location>
</feature>
<proteinExistence type="inferred from homology"/>
<dbReference type="InterPro" id="IPR050222">
    <property type="entry name" value="MATE_MdtK"/>
</dbReference>
<dbReference type="PIRSF" id="PIRSF006603">
    <property type="entry name" value="DinF"/>
    <property type="match status" value="1"/>
</dbReference>
<dbReference type="CDD" id="cd13137">
    <property type="entry name" value="MATE_NorM_like"/>
    <property type="match status" value="1"/>
</dbReference>
<keyword evidence="15" id="KW-1185">Reference proteome</keyword>
<evidence type="ECO:0000256" key="5">
    <source>
        <dbReference type="ARBA" id="ARBA00022448"/>
    </source>
</evidence>
<evidence type="ECO:0000256" key="2">
    <source>
        <dbReference type="ARBA" id="ARBA00004651"/>
    </source>
</evidence>
<organism evidence="14 15">
    <name type="scientific">Paenibacillus dokdonensis</name>
    <dbReference type="NCBI Taxonomy" id="2567944"/>
    <lineage>
        <taxon>Bacteria</taxon>
        <taxon>Bacillati</taxon>
        <taxon>Bacillota</taxon>
        <taxon>Bacilli</taxon>
        <taxon>Bacillales</taxon>
        <taxon>Paenibacillaceae</taxon>
        <taxon>Paenibacillus</taxon>
    </lineage>
</organism>
<evidence type="ECO:0000256" key="7">
    <source>
        <dbReference type="ARBA" id="ARBA00022475"/>
    </source>
</evidence>
<feature type="transmembrane region" description="Helical" evidence="13">
    <location>
        <begin position="98"/>
        <end position="116"/>
    </location>
</feature>
<accession>A0ABU6GK87</accession>
<keyword evidence="6" id="KW-0050">Antiport</keyword>